<dbReference type="GO" id="GO:0003677">
    <property type="term" value="F:DNA binding"/>
    <property type="evidence" value="ECO:0007669"/>
    <property type="project" value="UniProtKB-KW"/>
</dbReference>
<organism evidence="11">
    <name type="scientific">mine drainage metagenome</name>
    <dbReference type="NCBI Taxonomy" id="410659"/>
    <lineage>
        <taxon>unclassified sequences</taxon>
        <taxon>metagenomes</taxon>
        <taxon>ecological metagenomes</taxon>
    </lineage>
</organism>
<evidence type="ECO:0000256" key="4">
    <source>
        <dbReference type="ARBA" id="ARBA00022723"/>
    </source>
</evidence>
<dbReference type="GO" id="GO:0046872">
    <property type="term" value="F:metal ion binding"/>
    <property type="evidence" value="ECO:0007669"/>
    <property type="project" value="UniProtKB-KW"/>
</dbReference>
<dbReference type="Gene3D" id="1.10.290.10">
    <property type="entry name" value="Topoisomerase I, domain 4"/>
    <property type="match status" value="1"/>
</dbReference>
<dbReference type="InterPro" id="IPR034144">
    <property type="entry name" value="TOPRIM_TopoIII"/>
</dbReference>
<dbReference type="GO" id="GO:0006281">
    <property type="term" value="P:DNA repair"/>
    <property type="evidence" value="ECO:0007669"/>
    <property type="project" value="TreeGrafter"/>
</dbReference>
<dbReference type="SMART" id="SM00437">
    <property type="entry name" value="TOP1Ac"/>
    <property type="match status" value="1"/>
</dbReference>
<protein>
    <recommendedName>
        <fullName evidence="3">DNA topoisomerase</fullName>
        <ecNumber evidence="3">5.6.2.1</ecNumber>
    </recommendedName>
</protein>
<dbReference type="GO" id="GO:0006265">
    <property type="term" value="P:DNA topological change"/>
    <property type="evidence" value="ECO:0007669"/>
    <property type="project" value="InterPro"/>
</dbReference>
<dbReference type="GO" id="GO:0043597">
    <property type="term" value="C:cytoplasmic replication fork"/>
    <property type="evidence" value="ECO:0007669"/>
    <property type="project" value="TreeGrafter"/>
</dbReference>
<dbReference type="InterPro" id="IPR023405">
    <property type="entry name" value="Topo_IA_core_domain"/>
</dbReference>
<gene>
    <name evidence="11" type="ORF">CARN5_1530</name>
</gene>
<dbReference type="InterPro" id="IPR003602">
    <property type="entry name" value="Topo_IA_DNA-bd_dom"/>
</dbReference>
<feature type="compositionally biased region" description="Low complexity" evidence="8">
    <location>
        <begin position="631"/>
        <end position="640"/>
    </location>
</feature>
<dbReference type="SUPFAM" id="SSF56712">
    <property type="entry name" value="Prokaryotic type I DNA topoisomerase"/>
    <property type="match status" value="1"/>
</dbReference>
<evidence type="ECO:0000256" key="8">
    <source>
        <dbReference type="SAM" id="MobiDB-lite"/>
    </source>
</evidence>
<evidence type="ECO:0000256" key="6">
    <source>
        <dbReference type="ARBA" id="ARBA00023125"/>
    </source>
</evidence>
<dbReference type="InterPro" id="IPR013824">
    <property type="entry name" value="Topo_IA_cen_sub1"/>
</dbReference>
<dbReference type="GO" id="GO:0003917">
    <property type="term" value="F:DNA topoisomerase type I (single strand cut, ATP-independent) activity"/>
    <property type="evidence" value="ECO:0007669"/>
    <property type="project" value="UniProtKB-EC"/>
</dbReference>
<keyword evidence="5" id="KW-0799">Topoisomerase</keyword>
<dbReference type="PANTHER" id="PTHR11390">
    <property type="entry name" value="PROKARYOTIC DNA TOPOISOMERASE"/>
    <property type="match status" value="1"/>
</dbReference>
<dbReference type="EC" id="5.6.2.1" evidence="3"/>
<dbReference type="GO" id="GO:0006310">
    <property type="term" value="P:DNA recombination"/>
    <property type="evidence" value="ECO:0007669"/>
    <property type="project" value="TreeGrafter"/>
</dbReference>
<evidence type="ECO:0000256" key="2">
    <source>
        <dbReference type="ARBA" id="ARBA00009446"/>
    </source>
</evidence>
<dbReference type="InterPro" id="IPR013497">
    <property type="entry name" value="Topo_IA_cen"/>
</dbReference>
<dbReference type="PANTHER" id="PTHR11390:SF21">
    <property type="entry name" value="DNA TOPOISOMERASE 3-ALPHA"/>
    <property type="match status" value="1"/>
</dbReference>
<dbReference type="PRINTS" id="PR00417">
    <property type="entry name" value="PRTPISMRASEI"/>
</dbReference>
<evidence type="ECO:0000313" key="11">
    <source>
        <dbReference type="EMBL" id="CBI05029.1"/>
    </source>
</evidence>
<reference evidence="11" key="1">
    <citation type="submission" date="2009-10" db="EMBL/GenBank/DDBJ databases">
        <title>Diversity of trophic interactions inside an arsenic-rich microbial ecosystem.</title>
        <authorList>
            <person name="Bertin P.N."/>
            <person name="Heinrich-Salmeron A."/>
            <person name="Pelletier E."/>
            <person name="Goulhen-Chollet F."/>
            <person name="Arsene-Ploetze F."/>
            <person name="Gallien S."/>
            <person name="Calteau A."/>
            <person name="Vallenet D."/>
            <person name="Casiot C."/>
            <person name="Chane-Woon-Ming B."/>
            <person name="Giloteaux L."/>
            <person name="Barakat M."/>
            <person name="Bonnefoy V."/>
            <person name="Bruneel O."/>
            <person name="Chandler M."/>
            <person name="Cleiss J."/>
            <person name="Duran R."/>
            <person name="Elbaz-Poulichet F."/>
            <person name="Fonknechten N."/>
            <person name="Lauga B."/>
            <person name="Mornico D."/>
            <person name="Ortet P."/>
            <person name="Schaeffer C."/>
            <person name="Siguier P."/>
            <person name="Alexander Thil Smith A."/>
            <person name="Van Dorsselaer A."/>
            <person name="Weissenbach J."/>
            <person name="Medigue C."/>
            <person name="Le Paslier D."/>
        </authorList>
    </citation>
    <scope>NUCLEOTIDE SEQUENCE</scope>
</reference>
<dbReference type="InterPro" id="IPR006171">
    <property type="entry name" value="TOPRIM_dom"/>
</dbReference>
<sequence length="687" mass="75228">MKLYIAEKPSLGIGIAEYLPGSKSKGNGFIQCGADTAVTWCFGHIFEQEDPDFYTPDDAPTTPKGKKKWRLEDLPIFPEQWKKRAKDGAKAQIKVIRDLLRKASTVVNAGDPGREGQLLVDEVLEELRWNGPTQRILLAALDEQSVRKALASLKDNRDYQNLRNSAEARARADWLMGMNLTRAFTLRNSGAGVVSVGRVQTPTLALVVARDEKIENFKPKNYYVPRINAGFWAAWELREDCEGVDAEGYLTDRKAADRLASRAKADGKASVKDFTSAEKQQQAPLGFSLSELQKVCSAKLGMSAQNVLDAAQALYEEHKAATYPRTDCRYLPEEQHGEVGRVLSGLAKGGFADLVKAADSNRKSAIWNTGQVTEHHAIIPTGSMQGSMSPAVAKVYEIIVRSYLAQFYPPYVYRATRALLTCTGEDWKATANIPVSAGWKAVYGMTEEDEDNAPGQPIPPLKKGQVLTVQDVDVQAKQTKPPARFTDGLLIEAMSNIHKVVEDEAAKAKLKETSGLGTEATRASIIETLLTRGFMERKGKQILSTQAGRALVHALPKDLTDPVLTARWEDALSSVSEGRLTLQQFEEAQRKFVLRMLESAKVTTLDLDLGQALSGGGKSSTGKTRGKGKKAGPAGPTCPACKKPTITLNTKKGSAFFKCESCQSCWWPDKQDANTLGTKWGDRSSSR</sequence>
<comment type="similarity">
    <text evidence="2">Belongs to the type IA topoisomerase family.</text>
</comment>
<dbReference type="InterPro" id="IPR000380">
    <property type="entry name" value="Topo_IA"/>
</dbReference>
<dbReference type="CDD" id="cd03362">
    <property type="entry name" value="TOPRIM_TopoIA_TopoIII"/>
    <property type="match status" value="1"/>
</dbReference>
<dbReference type="NCBIfam" id="NF005829">
    <property type="entry name" value="PRK07726.1"/>
    <property type="match status" value="1"/>
</dbReference>
<evidence type="ECO:0000256" key="5">
    <source>
        <dbReference type="ARBA" id="ARBA00023029"/>
    </source>
</evidence>
<keyword evidence="7 11" id="KW-0413">Isomerase</keyword>
<feature type="domain" description="Toprim" evidence="9">
    <location>
        <begin position="1"/>
        <end position="142"/>
    </location>
</feature>
<evidence type="ECO:0000256" key="1">
    <source>
        <dbReference type="ARBA" id="ARBA00000213"/>
    </source>
</evidence>
<keyword evidence="6" id="KW-0238">DNA-binding</keyword>
<comment type="catalytic activity">
    <reaction evidence="1">
        <text>ATP-independent breakage of single-stranded DNA, followed by passage and rejoining.</text>
        <dbReference type="EC" id="5.6.2.1"/>
    </reaction>
</comment>
<dbReference type="Gene3D" id="1.10.460.10">
    <property type="entry name" value="Topoisomerase I, domain 2"/>
    <property type="match status" value="1"/>
</dbReference>
<dbReference type="InterPro" id="IPR003601">
    <property type="entry name" value="Topo_IA_2"/>
</dbReference>
<accession>E6QCV3</accession>
<evidence type="ECO:0000256" key="7">
    <source>
        <dbReference type="ARBA" id="ARBA00023235"/>
    </source>
</evidence>
<dbReference type="AlphaFoldDB" id="E6QCV3"/>
<dbReference type="Pfam" id="PF01751">
    <property type="entry name" value="Toprim"/>
    <property type="match status" value="1"/>
</dbReference>
<dbReference type="EMBL" id="CABP01000092">
    <property type="protein sequence ID" value="CBI05029.1"/>
    <property type="molecule type" value="Genomic_DNA"/>
</dbReference>
<comment type="caution">
    <text evidence="11">The sequence shown here is derived from an EMBL/GenBank/DDBJ whole genome shotgun (WGS) entry which is preliminary data.</text>
</comment>
<keyword evidence="4" id="KW-0479">Metal-binding</keyword>
<dbReference type="CDD" id="cd00186">
    <property type="entry name" value="TOP1Ac"/>
    <property type="match status" value="1"/>
</dbReference>
<name>E6QCV3_9ZZZZ</name>
<dbReference type="Gene3D" id="2.70.20.10">
    <property type="entry name" value="Topoisomerase I, domain 3"/>
    <property type="match status" value="1"/>
</dbReference>
<dbReference type="InterPro" id="IPR005738">
    <property type="entry name" value="TopoIII"/>
</dbReference>
<dbReference type="InterPro" id="IPR013825">
    <property type="entry name" value="Topo_IA_cen_sub2"/>
</dbReference>
<dbReference type="SMART" id="SM00493">
    <property type="entry name" value="TOPRIM"/>
    <property type="match status" value="1"/>
</dbReference>
<feature type="region of interest" description="Disordered" evidence="8">
    <location>
        <begin position="613"/>
        <end position="640"/>
    </location>
</feature>
<evidence type="ECO:0000259" key="9">
    <source>
        <dbReference type="PROSITE" id="PS50880"/>
    </source>
</evidence>
<evidence type="ECO:0000259" key="10">
    <source>
        <dbReference type="PROSITE" id="PS52039"/>
    </source>
</evidence>
<dbReference type="InterPro" id="IPR013826">
    <property type="entry name" value="Topo_IA_cen_sub3"/>
</dbReference>
<dbReference type="NCBIfam" id="TIGR01056">
    <property type="entry name" value="topB"/>
    <property type="match status" value="1"/>
</dbReference>
<feature type="domain" description="Topo IA-type catalytic" evidence="10">
    <location>
        <begin position="159"/>
        <end position="597"/>
    </location>
</feature>
<dbReference type="PROSITE" id="PS52039">
    <property type="entry name" value="TOPO_IA_2"/>
    <property type="match status" value="1"/>
</dbReference>
<feature type="region of interest" description="Disordered" evidence="8">
    <location>
        <begin position="668"/>
        <end position="687"/>
    </location>
</feature>
<dbReference type="SMART" id="SM00436">
    <property type="entry name" value="TOP1Bc"/>
    <property type="match status" value="1"/>
</dbReference>
<dbReference type="Pfam" id="PF01131">
    <property type="entry name" value="Topoisom_bac"/>
    <property type="match status" value="1"/>
</dbReference>
<dbReference type="PROSITE" id="PS50880">
    <property type="entry name" value="TOPRIM"/>
    <property type="match status" value="1"/>
</dbReference>
<proteinExistence type="inferred from homology"/>
<evidence type="ECO:0000256" key="3">
    <source>
        <dbReference type="ARBA" id="ARBA00012891"/>
    </source>
</evidence>
<dbReference type="Gene3D" id="3.40.50.140">
    <property type="match status" value="1"/>
</dbReference>